<gene>
    <name evidence="1" type="ORF">IQ217_03375</name>
</gene>
<dbReference type="EMBL" id="JADEVV010000006">
    <property type="protein sequence ID" value="MBE9252912.1"/>
    <property type="molecule type" value="Genomic_DNA"/>
</dbReference>
<dbReference type="SUPFAM" id="SSF48452">
    <property type="entry name" value="TPR-like"/>
    <property type="match status" value="1"/>
</dbReference>
<evidence type="ECO:0000313" key="2">
    <source>
        <dbReference type="Proteomes" id="UP000658720"/>
    </source>
</evidence>
<dbReference type="InterPro" id="IPR010323">
    <property type="entry name" value="DUF924"/>
</dbReference>
<dbReference type="Gene3D" id="1.25.40.10">
    <property type="entry name" value="Tetratricopeptide repeat domain"/>
    <property type="match status" value="1"/>
</dbReference>
<dbReference type="InterPro" id="IPR011990">
    <property type="entry name" value="TPR-like_helical_dom_sf"/>
</dbReference>
<dbReference type="Proteomes" id="UP000658720">
    <property type="component" value="Unassembled WGS sequence"/>
</dbReference>
<evidence type="ECO:0000313" key="1">
    <source>
        <dbReference type="EMBL" id="MBE9252912.1"/>
    </source>
</evidence>
<reference evidence="1 2" key="1">
    <citation type="submission" date="2020-10" db="EMBL/GenBank/DDBJ databases">
        <authorList>
            <person name="Castelo-Branco R."/>
            <person name="Eusebio N."/>
            <person name="Adriana R."/>
            <person name="Vieira A."/>
            <person name="Brugerolle De Fraissinette N."/>
            <person name="Rezende De Castro R."/>
            <person name="Schneider M.P."/>
            <person name="Vasconcelos V."/>
            <person name="Leao P.N."/>
        </authorList>
    </citation>
    <scope>NUCLEOTIDE SEQUENCE [LARGE SCALE GENOMIC DNA]</scope>
    <source>
        <strain evidence="1 2">LEGE 00031</strain>
    </source>
</reference>
<name>A0ABR9VNJ2_9SYNC</name>
<comment type="caution">
    <text evidence="1">The sequence shown here is derived from an EMBL/GenBank/DDBJ whole genome shotgun (WGS) entry which is preliminary data.</text>
</comment>
<dbReference type="Gene3D" id="1.20.58.320">
    <property type="entry name" value="TPR-like"/>
    <property type="match status" value="1"/>
</dbReference>
<sequence>MNSEISHRVKDILNFWFGEPNNQDYGKPRKIWFIKNPDFDEEVRSHFYTDYEAAAAGKLDSWQTAPESCLALIILLDQLPRNLFRGQWRSFATDPKALSAAQYAVEQGFDQQMIPIKRWFIYLPYEHSENLEHQRQSVALFEQLREDADSASTIDYAIRHYQVIEKFGRFPHRNQILGRENTPEETEFLKQPGSSF</sequence>
<proteinExistence type="predicted"/>
<organism evidence="1 2">
    <name type="scientific">Synechocystis salina LEGE 00031</name>
    <dbReference type="NCBI Taxonomy" id="1828736"/>
    <lineage>
        <taxon>Bacteria</taxon>
        <taxon>Bacillati</taxon>
        <taxon>Cyanobacteriota</taxon>
        <taxon>Cyanophyceae</taxon>
        <taxon>Synechococcales</taxon>
        <taxon>Merismopediaceae</taxon>
        <taxon>Synechocystis</taxon>
    </lineage>
</organism>
<dbReference type="PANTHER" id="PTHR23004">
    <property type="entry name" value="DOUBLECORTIN DOMAIN CONTAINING 2"/>
    <property type="match status" value="1"/>
</dbReference>
<dbReference type="RefSeq" id="WP_194018918.1">
    <property type="nucleotide sequence ID" value="NZ_JADEVV010000006.1"/>
</dbReference>
<dbReference type="PANTHER" id="PTHR23004:SF7">
    <property type="entry name" value="DUF924-DOMAIN-CONTAINING PROTEIN"/>
    <property type="match status" value="1"/>
</dbReference>
<accession>A0ABR9VNJ2</accession>
<keyword evidence="2" id="KW-1185">Reference proteome</keyword>
<protein>
    <submittedName>
        <fullName evidence="1">DUF924 domain-containing protein</fullName>
    </submittedName>
</protein>
<dbReference type="Pfam" id="PF06041">
    <property type="entry name" value="DUF924"/>
    <property type="match status" value="1"/>
</dbReference>